<protein>
    <recommendedName>
        <fullName evidence="1">DUF1618 domain-containing protein</fullName>
    </recommendedName>
</protein>
<dbReference type="HOGENOM" id="CLU_038425_0_0_1"/>
<evidence type="ECO:0000313" key="2">
    <source>
        <dbReference type="EMBL" id="KQJ87760.1"/>
    </source>
</evidence>
<feature type="domain" description="DUF1618" evidence="1">
    <location>
        <begin position="245"/>
        <end position="355"/>
    </location>
</feature>
<dbReference type="Pfam" id="PF07762">
    <property type="entry name" value="DUF1618"/>
    <property type="match status" value="1"/>
</dbReference>
<dbReference type="KEGG" id="bdi:100842978"/>
<proteinExistence type="predicted"/>
<dbReference type="GeneID" id="100842978"/>
<reference evidence="2" key="2">
    <citation type="submission" date="2017-06" db="EMBL/GenBank/DDBJ databases">
        <title>WGS assembly of Brachypodium distachyon.</title>
        <authorList>
            <consortium name="The International Brachypodium Initiative"/>
            <person name="Lucas S."/>
            <person name="Harmon-Smith M."/>
            <person name="Lail K."/>
            <person name="Tice H."/>
            <person name="Grimwood J."/>
            <person name="Bruce D."/>
            <person name="Barry K."/>
            <person name="Shu S."/>
            <person name="Lindquist E."/>
            <person name="Wang M."/>
            <person name="Pitluck S."/>
            <person name="Vogel J.P."/>
            <person name="Garvin D.F."/>
            <person name="Mockler T.C."/>
            <person name="Schmutz J."/>
            <person name="Rokhsar D."/>
            <person name="Bevan M.W."/>
        </authorList>
    </citation>
    <scope>NUCLEOTIDE SEQUENCE</scope>
    <source>
        <strain evidence="2">Bd21</strain>
    </source>
</reference>
<dbReference type="Gramene" id="KQJ87761">
    <property type="protein sequence ID" value="KQJ87761"/>
    <property type="gene ID" value="BRADI_4g13400v3"/>
</dbReference>
<dbReference type="OrthoDB" id="592504at2759"/>
<evidence type="ECO:0000313" key="3">
    <source>
        <dbReference type="EnsemblPlants" id="KQJ87760"/>
    </source>
</evidence>
<dbReference type="AlphaFoldDB" id="I1IKA3"/>
<dbReference type="RefSeq" id="XP_010237542.1">
    <property type="nucleotide sequence ID" value="XM_010239240.3"/>
</dbReference>
<name>I1IKA3_BRADI</name>
<gene>
    <name evidence="3" type="primary">LOC100842978</name>
    <name evidence="2" type="ORF">BRADI_4g13400v3</name>
</gene>
<evidence type="ECO:0000313" key="4">
    <source>
        <dbReference type="Proteomes" id="UP000008810"/>
    </source>
</evidence>
<evidence type="ECO:0000259" key="1">
    <source>
        <dbReference type="Pfam" id="PF07762"/>
    </source>
</evidence>
<reference evidence="2 3" key="1">
    <citation type="journal article" date="2010" name="Nature">
        <title>Genome sequencing and analysis of the model grass Brachypodium distachyon.</title>
        <authorList>
            <consortium name="International Brachypodium Initiative"/>
        </authorList>
    </citation>
    <scope>NUCLEOTIDE SEQUENCE [LARGE SCALE GENOMIC DNA]</scope>
    <source>
        <strain evidence="2">Bd21</strain>
        <strain evidence="3">cv. Bd21</strain>
    </source>
</reference>
<dbReference type="PANTHER" id="PTHR33086:SF10">
    <property type="entry name" value="DUF1618 DOMAIN-CONTAINING PROTEIN"/>
    <property type="match status" value="1"/>
</dbReference>
<keyword evidence="4" id="KW-1185">Reference proteome</keyword>
<dbReference type="InterPro" id="IPR011676">
    <property type="entry name" value="DUF1618"/>
</dbReference>
<dbReference type="EnsemblPlants" id="KQJ87761">
    <property type="protein sequence ID" value="KQJ87761"/>
    <property type="gene ID" value="BRADI_4g13400v3"/>
</dbReference>
<dbReference type="EnsemblPlants" id="KQJ87760">
    <property type="protein sequence ID" value="KQJ87760"/>
    <property type="gene ID" value="BRADI_4g13400v3"/>
</dbReference>
<dbReference type="Gramene" id="KQJ87760">
    <property type="protein sequence ID" value="KQJ87760"/>
    <property type="gene ID" value="BRADI_4g13400v3"/>
</dbReference>
<dbReference type="PANTHER" id="PTHR33086">
    <property type="entry name" value="OS05G0468200 PROTEIN-RELATED"/>
    <property type="match status" value="1"/>
</dbReference>
<accession>I1IKA3</accession>
<sequence length="362" mass="39625">MPLHRLLAAVSARGFRRSLSTAAAATDSRRGASWTWYLLDKTTMAAGSAPAPEVSFDSPPSLSQLHVPEHLAKHSCGLPLPDPDDDVVRLLACKACCSSQDGLLLLNIHDIRVAATIVARQGAEQGGDRVRQFTGLADLSQLPGMSHYVFNPCNREISSCLPEIEGPKKILAGFNLGLLTRAGSGGFGPPDRYAVAEMEGRLMLRFLSETGEWEILEGSRCQLPAGRPRLLPNQEAVAWNGKLWWVDLTFGAICADPFSDRPEPRFVQLPSGSMLPAHIHEKGVDEVVRRALNFNLEGSILEPHMYRRVGVSGGWLRYVEVSHKEPFVLSSFKLDADGSGWTLEHRVALSKLWADGGHPWLP</sequence>
<organism evidence="2">
    <name type="scientific">Brachypodium distachyon</name>
    <name type="common">Purple false brome</name>
    <name type="synonym">Trachynia distachya</name>
    <dbReference type="NCBI Taxonomy" id="15368"/>
    <lineage>
        <taxon>Eukaryota</taxon>
        <taxon>Viridiplantae</taxon>
        <taxon>Streptophyta</taxon>
        <taxon>Embryophyta</taxon>
        <taxon>Tracheophyta</taxon>
        <taxon>Spermatophyta</taxon>
        <taxon>Magnoliopsida</taxon>
        <taxon>Liliopsida</taxon>
        <taxon>Poales</taxon>
        <taxon>Poaceae</taxon>
        <taxon>BOP clade</taxon>
        <taxon>Pooideae</taxon>
        <taxon>Stipodae</taxon>
        <taxon>Brachypodieae</taxon>
        <taxon>Brachypodium</taxon>
    </lineage>
</organism>
<reference evidence="3" key="3">
    <citation type="submission" date="2018-08" db="UniProtKB">
        <authorList>
            <consortium name="EnsemblPlants"/>
        </authorList>
    </citation>
    <scope>IDENTIFICATION</scope>
    <source>
        <strain evidence="3">cv. Bd21</strain>
    </source>
</reference>
<dbReference type="EMBL" id="CM000883">
    <property type="protein sequence ID" value="KQJ87761.1"/>
    <property type="molecule type" value="Genomic_DNA"/>
</dbReference>
<dbReference type="Proteomes" id="UP000008810">
    <property type="component" value="Chromosome 4"/>
</dbReference>
<dbReference type="EMBL" id="CM000883">
    <property type="protein sequence ID" value="KQJ87760.1"/>
    <property type="molecule type" value="Genomic_DNA"/>
</dbReference>